<dbReference type="EMBL" id="CASHSV030000013">
    <property type="protein sequence ID" value="CAJ2636902.1"/>
    <property type="molecule type" value="Genomic_DNA"/>
</dbReference>
<organism evidence="1 2">
    <name type="scientific">Trifolium pratense</name>
    <name type="common">Red clover</name>
    <dbReference type="NCBI Taxonomy" id="57577"/>
    <lineage>
        <taxon>Eukaryota</taxon>
        <taxon>Viridiplantae</taxon>
        <taxon>Streptophyta</taxon>
        <taxon>Embryophyta</taxon>
        <taxon>Tracheophyta</taxon>
        <taxon>Spermatophyta</taxon>
        <taxon>Magnoliopsida</taxon>
        <taxon>eudicotyledons</taxon>
        <taxon>Gunneridae</taxon>
        <taxon>Pentapetalae</taxon>
        <taxon>rosids</taxon>
        <taxon>fabids</taxon>
        <taxon>Fabales</taxon>
        <taxon>Fabaceae</taxon>
        <taxon>Papilionoideae</taxon>
        <taxon>50 kb inversion clade</taxon>
        <taxon>NPAAA clade</taxon>
        <taxon>Hologalegina</taxon>
        <taxon>IRL clade</taxon>
        <taxon>Trifolieae</taxon>
        <taxon>Trifolium</taxon>
    </lineage>
</organism>
<dbReference type="Proteomes" id="UP001177021">
    <property type="component" value="Unassembled WGS sequence"/>
</dbReference>
<comment type="caution">
    <text evidence="1">The sequence shown here is derived from an EMBL/GenBank/DDBJ whole genome shotgun (WGS) entry which is preliminary data.</text>
</comment>
<reference evidence="1" key="1">
    <citation type="submission" date="2023-10" db="EMBL/GenBank/DDBJ databases">
        <authorList>
            <person name="Rodriguez Cubillos JULIANA M."/>
            <person name="De Vega J."/>
        </authorList>
    </citation>
    <scope>NUCLEOTIDE SEQUENCE</scope>
</reference>
<name>A0ACB0J0Y1_TRIPR</name>
<proteinExistence type="predicted"/>
<gene>
    <name evidence="1" type="ORF">MILVUS5_LOCUS7327</name>
</gene>
<sequence length="221" mass="25118">MQVETMCQRSTMIWWWKFMLLVDRGRAAIGLILQMLFLMNAFNDFSILSWNVRGFANKRSRNHMHDLLRREPLNHSGTRRIECLEEMGDAVWELDRASQTLTFTGFVKTTEGIGGLLVSSIIHRITLEMVLPLERMIMALNLNGVGRGSHSTGPRGPRPRVGRTARMRVRSRSPVYYNFVNHQANLRMNNNENQIVPDEDHSEDSSGGDANGNNGSLPNGH</sequence>
<keyword evidence="2" id="KW-1185">Reference proteome</keyword>
<accession>A0ACB0J0Y1</accession>
<evidence type="ECO:0000313" key="1">
    <source>
        <dbReference type="EMBL" id="CAJ2636902.1"/>
    </source>
</evidence>
<evidence type="ECO:0000313" key="2">
    <source>
        <dbReference type="Proteomes" id="UP001177021"/>
    </source>
</evidence>
<protein>
    <submittedName>
        <fullName evidence="1">Uncharacterized protein</fullName>
    </submittedName>
</protein>